<dbReference type="EMBL" id="BMQN01000001">
    <property type="protein sequence ID" value="GGR83536.1"/>
    <property type="molecule type" value="Genomic_DNA"/>
</dbReference>
<proteinExistence type="predicted"/>
<sequence length="68" mass="7632">MYGNFDTGATQTTGAAVGGDPTRSGTDRFDGYTMDLRDWAGTVTRTVAFFWDRSKKHLYPGDRSYTRQ</sequence>
<feature type="compositionally biased region" description="Low complexity" evidence="1">
    <location>
        <begin position="7"/>
        <end position="19"/>
    </location>
</feature>
<dbReference type="RefSeq" id="WP_189071835.1">
    <property type="nucleotide sequence ID" value="NZ_BMQN01000001.1"/>
</dbReference>
<evidence type="ECO:0000313" key="2">
    <source>
        <dbReference type="EMBL" id="GGR83536.1"/>
    </source>
</evidence>
<accession>A0ABQ2RZL9</accession>
<reference evidence="3" key="1">
    <citation type="journal article" date="2019" name="Int. J. Syst. Evol. Microbiol.">
        <title>The Global Catalogue of Microorganisms (GCM) 10K type strain sequencing project: providing services to taxonomists for standard genome sequencing and annotation.</title>
        <authorList>
            <consortium name="The Broad Institute Genomics Platform"/>
            <consortium name="The Broad Institute Genome Sequencing Center for Infectious Disease"/>
            <person name="Wu L."/>
            <person name="Ma J."/>
        </authorList>
    </citation>
    <scope>NUCLEOTIDE SEQUENCE [LARGE SCALE GENOMIC DNA]</scope>
    <source>
        <strain evidence="3">JCM 31405</strain>
    </source>
</reference>
<evidence type="ECO:0000256" key="1">
    <source>
        <dbReference type="SAM" id="MobiDB-lite"/>
    </source>
</evidence>
<name>A0ABQ2RZL9_9DEIO</name>
<gene>
    <name evidence="2" type="ORF">GCM10008960_08250</name>
</gene>
<dbReference type="Proteomes" id="UP000644548">
    <property type="component" value="Unassembled WGS sequence"/>
</dbReference>
<evidence type="ECO:0000313" key="3">
    <source>
        <dbReference type="Proteomes" id="UP000644548"/>
    </source>
</evidence>
<protein>
    <submittedName>
        <fullName evidence="2">Uncharacterized protein</fullName>
    </submittedName>
</protein>
<comment type="caution">
    <text evidence="2">The sequence shown here is derived from an EMBL/GenBank/DDBJ whole genome shotgun (WGS) entry which is preliminary data.</text>
</comment>
<organism evidence="2 3">
    <name type="scientific">Deinococcus sedimenti</name>
    <dbReference type="NCBI Taxonomy" id="1867090"/>
    <lineage>
        <taxon>Bacteria</taxon>
        <taxon>Thermotogati</taxon>
        <taxon>Deinococcota</taxon>
        <taxon>Deinococci</taxon>
        <taxon>Deinococcales</taxon>
        <taxon>Deinococcaceae</taxon>
        <taxon>Deinococcus</taxon>
    </lineage>
</organism>
<keyword evidence="3" id="KW-1185">Reference proteome</keyword>
<feature type="region of interest" description="Disordered" evidence="1">
    <location>
        <begin position="1"/>
        <end position="24"/>
    </location>
</feature>